<gene>
    <name evidence="1" type="ORF">GRI75_04460</name>
</gene>
<dbReference type="OrthoDB" id="7408989at2"/>
<organism evidence="1 2">
    <name type="scientific">Croceibacterium soli</name>
    <dbReference type="NCBI Taxonomy" id="1739690"/>
    <lineage>
        <taxon>Bacteria</taxon>
        <taxon>Pseudomonadati</taxon>
        <taxon>Pseudomonadota</taxon>
        <taxon>Alphaproteobacteria</taxon>
        <taxon>Sphingomonadales</taxon>
        <taxon>Erythrobacteraceae</taxon>
        <taxon>Croceibacterium</taxon>
    </lineage>
</organism>
<evidence type="ECO:0008006" key="3">
    <source>
        <dbReference type="Google" id="ProtNLM"/>
    </source>
</evidence>
<evidence type="ECO:0000313" key="2">
    <source>
        <dbReference type="Proteomes" id="UP000469159"/>
    </source>
</evidence>
<proteinExistence type="predicted"/>
<accession>A0A6I4UTQ5</accession>
<sequence>MIELSCEGCRISNAESGAFTTDQPVTIDLGDEEQLDGRIRWAHDGFVGIKFARALRPAEFGELLAASRAPASEARRYGT</sequence>
<name>A0A6I4UTQ5_9SPHN</name>
<protein>
    <recommendedName>
        <fullName evidence="3">PilZ domain-containing protein</fullName>
    </recommendedName>
</protein>
<reference evidence="1 2" key="1">
    <citation type="submission" date="2019-12" db="EMBL/GenBank/DDBJ databases">
        <title>Genomic-based taxomic classification of the family Erythrobacteraceae.</title>
        <authorList>
            <person name="Xu L."/>
        </authorList>
    </citation>
    <scope>NUCLEOTIDE SEQUENCE [LARGE SCALE GENOMIC DNA]</scope>
    <source>
        <strain evidence="1 2">MCCC 1K02066</strain>
    </source>
</reference>
<comment type="caution">
    <text evidence="1">The sequence shown here is derived from an EMBL/GenBank/DDBJ whole genome shotgun (WGS) entry which is preliminary data.</text>
</comment>
<keyword evidence="2" id="KW-1185">Reference proteome</keyword>
<dbReference type="EMBL" id="WTYK01000002">
    <property type="protein sequence ID" value="MXP40897.1"/>
    <property type="molecule type" value="Genomic_DNA"/>
</dbReference>
<dbReference type="Proteomes" id="UP000469159">
    <property type="component" value="Unassembled WGS sequence"/>
</dbReference>
<evidence type="ECO:0000313" key="1">
    <source>
        <dbReference type="EMBL" id="MXP40897.1"/>
    </source>
</evidence>
<dbReference type="AlphaFoldDB" id="A0A6I4UTQ5"/>